<dbReference type="EMBL" id="LKEJ01000006">
    <property type="protein sequence ID" value="KTB72108.1"/>
    <property type="molecule type" value="Genomic_DNA"/>
</dbReference>
<dbReference type="AlphaFoldDB" id="A0A0W0IGN5"/>
<keyword evidence="2" id="KW-1185">Reference proteome</keyword>
<organism evidence="1 2">
    <name type="scientific">Pseudomonas viridiflava ICMP 13104</name>
    <dbReference type="NCBI Taxonomy" id="1198305"/>
    <lineage>
        <taxon>Bacteria</taxon>
        <taxon>Pseudomonadati</taxon>
        <taxon>Pseudomonadota</taxon>
        <taxon>Gammaproteobacteria</taxon>
        <taxon>Pseudomonadales</taxon>
        <taxon>Pseudomonadaceae</taxon>
        <taxon>Pseudomonas</taxon>
    </lineage>
</organism>
<dbReference type="Proteomes" id="UP000053048">
    <property type="component" value="Unassembled WGS sequence"/>
</dbReference>
<comment type="caution">
    <text evidence="1">The sequence shown here is derived from an EMBL/GenBank/DDBJ whole genome shotgun (WGS) entry which is preliminary data.</text>
</comment>
<reference evidence="1 2" key="1">
    <citation type="submission" date="2015-09" db="EMBL/GenBank/DDBJ databases">
        <title>Genome sequence of ICMP 13104.</title>
        <authorList>
            <person name="Visnovsky S."/>
            <person name="Lu A."/>
            <person name="Panda P."/>
            <person name="Pitman A."/>
        </authorList>
    </citation>
    <scope>NUCLEOTIDE SEQUENCE [LARGE SCALE GENOMIC DNA]</scope>
    <source>
        <strain evidence="1 2">ICMP 13104</strain>
    </source>
</reference>
<evidence type="ECO:0000313" key="1">
    <source>
        <dbReference type="EMBL" id="KTB72108.1"/>
    </source>
</evidence>
<gene>
    <name evidence="1" type="ORF">AO067_22150</name>
</gene>
<accession>A0A0W0IGN5</accession>
<proteinExistence type="predicted"/>
<evidence type="ECO:0000313" key="2">
    <source>
        <dbReference type="Proteomes" id="UP000053048"/>
    </source>
</evidence>
<sequence>MVESATGCRKAHLQGKKDAQMPLFKQRLIAPALLLYKNTVIEKSPSDADAWVNGFNVAHRSL</sequence>
<protein>
    <submittedName>
        <fullName evidence="1">Uncharacterized protein</fullName>
    </submittedName>
</protein>
<name>A0A0W0IGN5_PSEVI</name>